<dbReference type="FunCoup" id="E3LSF1">
    <property type="interactions" value="2896"/>
</dbReference>
<evidence type="ECO:0000256" key="11">
    <source>
        <dbReference type="ARBA" id="ARBA00033155"/>
    </source>
</evidence>
<dbReference type="GO" id="GO:0004815">
    <property type="term" value="F:aspartate-tRNA ligase activity"/>
    <property type="evidence" value="ECO:0007669"/>
    <property type="project" value="UniProtKB-EC"/>
</dbReference>
<dbReference type="NCBIfam" id="TIGR00458">
    <property type="entry name" value="aspS_nondisc"/>
    <property type="match status" value="1"/>
</dbReference>
<dbReference type="Gene3D" id="3.30.930.10">
    <property type="entry name" value="Bira Bifunctional Protein, Domain 2"/>
    <property type="match status" value="1"/>
</dbReference>
<dbReference type="GO" id="GO:0005829">
    <property type="term" value="C:cytosol"/>
    <property type="evidence" value="ECO:0007669"/>
    <property type="project" value="TreeGrafter"/>
</dbReference>
<dbReference type="GO" id="GO:0006422">
    <property type="term" value="P:aspartyl-tRNA aminoacylation"/>
    <property type="evidence" value="ECO:0007669"/>
    <property type="project" value="InterPro"/>
</dbReference>
<comment type="subcellular location">
    <subcellularLocation>
        <location evidence="1">Cytoplasm</location>
    </subcellularLocation>
</comment>
<dbReference type="InterPro" id="IPR004365">
    <property type="entry name" value="NA-bd_OB_tRNA"/>
</dbReference>
<dbReference type="FunFam" id="3.30.930.10:FF:000013">
    <property type="entry name" value="Aspartate--tRNA ligase, cytoplasmic"/>
    <property type="match status" value="1"/>
</dbReference>
<feature type="compositionally biased region" description="Polar residues" evidence="13">
    <location>
        <begin position="34"/>
        <end position="43"/>
    </location>
</feature>
<dbReference type="EC" id="6.1.1.12" evidence="3"/>
<keyword evidence="9" id="KW-0648">Protein biosynthesis</keyword>
<protein>
    <recommendedName>
        <fullName evidence="4">Aspartate--tRNA ligase, cytoplasmic</fullName>
        <ecNumber evidence="3">6.1.1.12</ecNumber>
    </recommendedName>
    <alternativeName>
        <fullName evidence="11">Aspartyl-tRNA synthetase</fullName>
    </alternativeName>
</protein>
<dbReference type="OMA" id="WVHEIRD"/>
<dbReference type="Gene3D" id="2.40.50.140">
    <property type="entry name" value="Nucleic acid-binding proteins"/>
    <property type="match status" value="1"/>
</dbReference>
<dbReference type="InterPro" id="IPR006195">
    <property type="entry name" value="aa-tRNA-synth_II"/>
</dbReference>
<dbReference type="PRINTS" id="PR01042">
    <property type="entry name" value="TRNASYNTHASP"/>
</dbReference>
<feature type="region of interest" description="Disordered" evidence="13">
    <location>
        <begin position="1"/>
        <end position="45"/>
    </location>
</feature>
<dbReference type="NCBIfam" id="NF003483">
    <property type="entry name" value="PRK05159.1"/>
    <property type="match status" value="1"/>
</dbReference>
<evidence type="ECO:0000256" key="5">
    <source>
        <dbReference type="ARBA" id="ARBA00022490"/>
    </source>
</evidence>
<evidence type="ECO:0000256" key="1">
    <source>
        <dbReference type="ARBA" id="ARBA00004496"/>
    </source>
</evidence>
<evidence type="ECO:0000256" key="6">
    <source>
        <dbReference type="ARBA" id="ARBA00022598"/>
    </source>
</evidence>
<evidence type="ECO:0000313" key="16">
    <source>
        <dbReference type="Proteomes" id="UP000008281"/>
    </source>
</evidence>
<dbReference type="Pfam" id="PF01336">
    <property type="entry name" value="tRNA_anti-codon"/>
    <property type="match status" value="1"/>
</dbReference>
<keyword evidence="8" id="KW-0067">ATP-binding</keyword>
<keyword evidence="16" id="KW-1185">Reference proteome</keyword>
<evidence type="ECO:0000256" key="4">
    <source>
        <dbReference type="ARBA" id="ARBA00018853"/>
    </source>
</evidence>
<dbReference type="AlphaFoldDB" id="E3LSF1"/>
<dbReference type="CDD" id="cd04320">
    <property type="entry name" value="AspRS_cyto_N"/>
    <property type="match status" value="1"/>
</dbReference>
<name>E3LSF1_CAERE</name>
<keyword evidence="5" id="KW-0963">Cytoplasm</keyword>
<keyword evidence="6" id="KW-0436">Ligase</keyword>
<evidence type="ECO:0000256" key="10">
    <source>
        <dbReference type="ARBA" id="ARBA00023146"/>
    </source>
</evidence>
<dbReference type="InParanoid" id="E3LSF1"/>
<accession>E3LSF1</accession>
<dbReference type="PANTHER" id="PTHR43450">
    <property type="entry name" value="ASPARTYL-TRNA SYNTHETASE"/>
    <property type="match status" value="1"/>
</dbReference>
<sequence>MADAPEVEAPKLSKKELNKLARKAKKDEKVTEKGGNQQQSASMEQEDYSKDFYGSYGLVNSSEKKELNFLRVKEINVSNATKDIWVRGRVHTIRSKGKNCFIVLRQGVYTVQIAMFMNDKISKQMLKFVSSISKESIIDVYATINKVETPIESCTQKDVELLAQQVFVVSASAPKLPLQIEDASRRAPTDEEKAKEQENQLAVVNLDTRLDNRVLDLRTTTSHAIFRIQAGVCNQFRNILDARGFIEIMAPKIISAPSEGGANVFEVSYFKGSAYLAQSPQLYKQMAIAGDFEKVYTIGPVFRAEDSNTHRHMTEFVGLDLEMAFNFHYHEKLKFYFIFQVMETIAEVLTQMFKGLQEKYQDEIAAVGNQYPAEPFQFCEKPLILKYPDAIALLRENGIEIGDEDDLSTPVEKFLGKLVKEKYSTDFYVLDKFPLAVRPFYTMPDFKDKKYSNSYDMFMRGEEILSGAQRIHDADMLVERATHHQVDLAKIQSYIDAFKYGCPPHAGGGIGLERVTMLFLGLHNIRLASLFPRDPKRITP</sequence>
<proteinExistence type="inferred from homology"/>
<evidence type="ECO:0000256" key="7">
    <source>
        <dbReference type="ARBA" id="ARBA00022741"/>
    </source>
</evidence>
<feature type="domain" description="Aminoacyl-transfer RNA synthetases class-II family profile" evidence="14">
    <location>
        <begin position="226"/>
        <end position="540"/>
    </location>
</feature>
<dbReference type="Pfam" id="PF00152">
    <property type="entry name" value="tRNA-synt_2"/>
    <property type="match status" value="1"/>
</dbReference>
<evidence type="ECO:0000256" key="2">
    <source>
        <dbReference type="ARBA" id="ARBA00005312"/>
    </source>
</evidence>
<keyword evidence="10" id="KW-0030">Aminoacyl-tRNA synthetase</keyword>
<dbReference type="SUPFAM" id="SSF55681">
    <property type="entry name" value="Class II aaRS and biotin synthetases"/>
    <property type="match status" value="1"/>
</dbReference>
<evidence type="ECO:0000259" key="14">
    <source>
        <dbReference type="PROSITE" id="PS50862"/>
    </source>
</evidence>
<dbReference type="GO" id="GO:0017101">
    <property type="term" value="C:aminoacyl-tRNA synthetase multienzyme complex"/>
    <property type="evidence" value="ECO:0007669"/>
    <property type="project" value="TreeGrafter"/>
</dbReference>
<dbReference type="PROSITE" id="PS50862">
    <property type="entry name" value="AA_TRNA_LIGASE_II"/>
    <property type="match status" value="1"/>
</dbReference>
<evidence type="ECO:0000256" key="3">
    <source>
        <dbReference type="ARBA" id="ARBA00012841"/>
    </source>
</evidence>
<dbReference type="eggNOG" id="KOG0556">
    <property type="taxonomic scope" value="Eukaryota"/>
</dbReference>
<dbReference type="EMBL" id="DS268414">
    <property type="protein sequence ID" value="EFP09372.1"/>
    <property type="molecule type" value="Genomic_DNA"/>
</dbReference>
<organism evidence="16">
    <name type="scientific">Caenorhabditis remanei</name>
    <name type="common">Caenorhabditis vulgaris</name>
    <dbReference type="NCBI Taxonomy" id="31234"/>
    <lineage>
        <taxon>Eukaryota</taxon>
        <taxon>Metazoa</taxon>
        <taxon>Ecdysozoa</taxon>
        <taxon>Nematoda</taxon>
        <taxon>Chromadorea</taxon>
        <taxon>Rhabditida</taxon>
        <taxon>Rhabditina</taxon>
        <taxon>Rhabditomorpha</taxon>
        <taxon>Rhabditoidea</taxon>
        <taxon>Rhabditidae</taxon>
        <taxon>Peloderinae</taxon>
        <taxon>Caenorhabditis</taxon>
    </lineage>
</organism>
<evidence type="ECO:0000256" key="12">
    <source>
        <dbReference type="ARBA" id="ARBA00047904"/>
    </source>
</evidence>
<dbReference type="CDD" id="cd00776">
    <property type="entry name" value="AsxRS_core"/>
    <property type="match status" value="1"/>
</dbReference>
<evidence type="ECO:0000256" key="13">
    <source>
        <dbReference type="SAM" id="MobiDB-lite"/>
    </source>
</evidence>
<evidence type="ECO:0000256" key="8">
    <source>
        <dbReference type="ARBA" id="ARBA00022840"/>
    </source>
</evidence>
<dbReference type="HOGENOM" id="CLU_004553_2_1_1"/>
<gene>
    <name evidence="15" type="primary">Cre-dars-1</name>
    <name evidence="15" type="ORF">CRE_25303</name>
</gene>
<dbReference type="OrthoDB" id="372395at2759"/>
<dbReference type="GO" id="GO:0003723">
    <property type="term" value="F:RNA binding"/>
    <property type="evidence" value="ECO:0007669"/>
    <property type="project" value="TreeGrafter"/>
</dbReference>
<keyword evidence="7" id="KW-0547">Nucleotide-binding</keyword>
<dbReference type="InterPro" id="IPR045864">
    <property type="entry name" value="aa-tRNA-synth_II/BPL/LPL"/>
</dbReference>
<comment type="catalytic activity">
    <reaction evidence="12">
        <text>tRNA(Asp) + L-aspartate + ATP = L-aspartyl-tRNA(Asp) + AMP + diphosphate</text>
        <dbReference type="Rhea" id="RHEA:19649"/>
        <dbReference type="Rhea" id="RHEA-COMP:9660"/>
        <dbReference type="Rhea" id="RHEA-COMP:9678"/>
        <dbReference type="ChEBI" id="CHEBI:29991"/>
        <dbReference type="ChEBI" id="CHEBI:30616"/>
        <dbReference type="ChEBI" id="CHEBI:33019"/>
        <dbReference type="ChEBI" id="CHEBI:78442"/>
        <dbReference type="ChEBI" id="CHEBI:78516"/>
        <dbReference type="ChEBI" id="CHEBI:456215"/>
        <dbReference type="EC" id="6.1.1.12"/>
    </reaction>
</comment>
<dbReference type="FunFam" id="2.40.50.140:FF:000132">
    <property type="entry name" value="Aspartyl-tRNA synthetase, cytoplasmic"/>
    <property type="match status" value="1"/>
</dbReference>
<comment type="similarity">
    <text evidence="2">Belongs to the class-II aminoacyl-tRNA synthetase family. Type 2 subfamily.</text>
</comment>
<dbReference type="InterPro" id="IPR002312">
    <property type="entry name" value="Asp/Asn-tRNA-synth_IIb"/>
</dbReference>
<dbReference type="HAMAP" id="MF_02075">
    <property type="entry name" value="Asp_tRNA_synth_type2"/>
    <property type="match status" value="1"/>
</dbReference>
<evidence type="ECO:0000313" key="15">
    <source>
        <dbReference type="EMBL" id="EFP09372.1"/>
    </source>
</evidence>
<evidence type="ECO:0000256" key="9">
    <source>
        <dbReference type="ARBA" id="ARBA00022917"/>
    </source>
</evidence>
<dbReference type="InterPro" id="IPR004364">
    <property type="entry name" value="Aa-tRNA-synt_II"/>
</dbReference>
<reference evidence="15" key="1">
    <citation type="submission" date="2007-07" db="EMBL/GenBank/DDBJ databases">
        <title>PCAP assembly of the Caenorhabditis remanei genome.</title>
        <authorList>
            <consortium name="The Caenorhabditis remanei Sequencing Consortium"/>
            <person name="Wilson R.K."/>
        </authorList>
    </citation>
    <scope>NUCLEOTIDE SEQUENCE [LARGE SCALE GENOMIC DNA]</scope>
    <source>
        <strain evidence="15">PB4641</strain>
    </source>
</reference>
<dbReference type="SUPFAM" id="SSF50249">
    <property type="entry name" value="Nucleic acid-binding proteins"/>
    <property type="match status" value="1"/>
</dbReference>
<dbReference type="InterPro" id="IPR012340">
    <property type="entry name" value="NA-bd_OB-fold"/>
</dbReference>
<dbReference type="STRING" id="31234.E3LSF1"/>
<dbReference type="PANTHER" id="PTHR43450:SF1">
    <property type="entry name" value="ASPARTATE--TRNA LIGASE, CYTOPLASMIC"/>
    <property type="match status" value="1"/>
</dbReference>
<dbReference type="InterPro" id="IPR004523">
    <property type="entry name" value="Asp-tRNA_synthase_2"/>
</dbReference>
<feature type="compositionally biased region" description="Basic and acidic residues" evidence="13">
    <location>
        <begin position="8"/>
        <end position="32"/>
    </location>
</feature>
<dbReference type="GO" id="GO:0005524">
    <property type="term" value="F:ATP binding"/>
    <property type="evidence" value="ECO:0007669"/>
    <property type="project" value="UniProtKB-KW"/>
</dbReference>
<dbReference type="Proteomes" id="UP000008281">
    <property type="component" value="Unassembled WGS sequence"/>
</dbReference>